<reference evidence="1 2" key="1">
    <citation type="submission" date="2019-10" db="EMBL/GenBank/DDBJ databases">
        <authorList>
            <person name="Palmer J.M."/>
        </authorList>
    </citation>
    <scope>NUCLEOTIDE SEQUENCE [LARGE SCALE GENOMIC DNA]</scope>
    <source>
        <strain evidence="1 2">TWF696</strain>
    </source>
</reference>
<keyword evidence="2" id="KW-1185">Reference proteome</keyword>
<dbReference type="AlphaFoldDB" id="A0AAV9U3H2"/>
<comment type="caution">
    <text evidence="1">The sequence shown here is derived from an EMBL/GenBank/DDBJ whole genome shotgun (WGS) entry which is preliminary data.</text>
</comment>
<dbReference type="EMBL" id="JAVHNQ010000013">
    <property type="protein sequence ID" value="KAK6334164.1"/>
    <property type="molecule type" value="Genomic_DNA"/>
</dbReference>
<accession>A0AAV9U3H2</accession>
<proteinExistence type="predicted"/>
<gene>
    <name evidence="1" type="ORF">TWF696_002666</name>
</gene>
<sequence>MGDNIFGGPSPVEEGPTPTAAYLWHSGGQKKGKILVKVRVEGNGEDAFEYNEELDGDMTIGEMRDLYYAQMDAQLPRAPLQNHPTWGFKLYINKFILTATRRVLRDSGLADATEYLRYRPLDDMRHARIHNFIRRGDTLVIRIFDERGVQKVWDGNLKTWRNAGDGEDMMYLRRGERVTAGEYSDGDMEGQRRRQAWWLQLTHIIRPL</sequence>
<dbReference type="Proteomes" id="UP001375240">
    <property type="component" value="Unassembled WGS sequence"/>
</dbReference>
<organism evidence="1 2">
    <name type="scientific">Orbilia brochopaga</name>
    <dbReference type="NCBI Taxonomy" id="3140254"/>
    <lineage>
        <taxon>Eukaryota</taxon>
        <taxon>Fungi</taxon>
        <taxon>Dikarya</taxon>
        <taxon>Ascomycota</taxon>
        <taxon>Pezizomycotina</taxon>
        <taxon>Orbiliomycetes</taxon>
        <taxon>Orbiliales</taxon>
        <taxon>Orbiliaceae</taxon>
        <taxon>Orbilia</taxon>
    </lineage>
</organism>
<name>A0AAV9U3H2_9PEZI</name>
<evidence type="ECO:0000313" key="2">
    <source>
        <dbReference type="Proteomes" id="UP001375240"/>
    </source>
</evidence>
<evidence type="ECO:0000313" key="1">
    <source>
        <dbReference type="EMBL" id="KAK6334164.1"/>
    </source>
</evidence>
<protein>
    <submittedName>
        <fullName evidence="1">Uncharacterized protein</fullName>
    </submittedName>
</protein>